<evidence type="ECO:0000256" key="2">
    <source>
        <dbReference type="ARBA" id="ARBA00009565"/>
    </source>
</evidence>
<evidence type="ECO:0000256" key="5">
    <source>
        <dbReference type="ARBA" id="ARBA00023136"/>
    </source>
</evidence>
<comment type="subcellular location">
    <subcellularLocation>
        <location evidence="1">Membrane</location>
        <topology evidence="1">Multi-pass membrane protein</topology>
    </subcellularLocation>
</comment>
<gene>
    <name evidence="7" type="ORF">HHUSO_G29460</name>
</gene>
<feature type="transmembrane region" description="Helical" evidence="6">
    <location>
        <begin position="157"/>
        <end position="185"/>
    </location>
</feature>
<dbReference type="PANTHER" id="PTHR23320">
    <property type="entry name" value="MEMBRANE-SPANNING 4-DOMAINS SUBFAMILY A MS4A -RELATED"/>
    <property type="match status" value="1"/>
</dbReference>
<dbReference type="InterPro" id="IPR030417">
    <property type="entry name" value="MS4A"/>
</dbReference>
<organism evidence="7 8">
    <name type="scientific">Huso huso</name>
    <name type="common">Beluga</name>
    <name type="synonym">Acipenser huso</name>
    <dbReference type="NCBI Taxonomy" id="61971"/>
    <lineage>
        <taxon>Eukaryota</taxon>
        <taxon>Metazoa</taxon>
        <taxon>Chordata</taxon>
        <taxon>Craniata</taxon>
        <taxon>Vertebrata</taxon>
        <taxon>Euteleostomi</taxon>
        <taxon>Actinopterygii</taxon>
        <taxon>Chondrostei</taxon>
        <taxon>Acipenseriformes</taxon>
        <taxon>Acipenseridae</taxon>
        <taxon>Huso</taxon>
    </lineage>
</organism>
<keyword evidence="4 6" id="KW-1133">Transmembrane helix</keyword>
<evidence type="ECO:0000256" key="1">
    <source>
        <dbReference type="ARBA" id="ARBA00004141"/>
    </source>
</evidence>
<evidence type="ECO:0000256" key="4">
    <source>
        <dbReference type="ARBA" id="ARBA00022989"/>
    </source>
</evidence>
<dbReference type="Proteomes" id="UP001369086">
    <property type="component" value="Unassembled WGS sequence"/>
</dbReference>
<feature type="transmembrane region" description="Helical" evidence="6">
    <location>
        <begin position="127"/>
        <end position="150"/>
    </location>
</feature>
<protein>
    <submittedName>
        <fullName evidence="7">Membrane-spanning 4-domains subfamily A member 8-like</fullName>
    </submittedName>
</protein>
<proteinExistence type="inferred from homology"/>
<accession>A0ABR0YFX9</accession>
<evidence type="ECO:0000313" key="7">
    <source>
        <dbReference type="EMBL" id="KAK6471552.1"/>
    </source>
</evidence>
<evidence type="ECO:0000256" key="3">
    <source>
        <dbReference type="ARBA" id="ARBA00022692"/>
    </source>
</evidence>
<sequence length="226" mass="24575">MASFMDNSIDIATQDEEVYQNILKRYEPACLVPKKPATLGKCLKVEPTALGIMASSMDSSIVIATQDEEDSENILKRYEPACLVPKKPAPLGTFLNRESAALGAAQIMIGLITIGLGIVLVMCPPSLVIIIKLPFLTGFLFLVCGSLSAAVEKYPKILWVCLKMSLGSSLSAGIGIVLYCVDMFFWNSYSNEDQLSFMTAVIKGLLINLTVLEIYTTLPLIIKGDK</sequence>
<dbReference type="Pfam" id="PF04103">
    <property type="entry name" value="CD20"/>
    <property type="match status" value="1"/>
</dbReference>
<dbReference type="EMBL" id="JAHFZB010000031">
    <property type="protein sequence ID" value="KAK6471552.1"/>
    <property type="molecule type" value="Genomic_DNA"/>
</dbReference>
<comment type="caution">
    <text evidence="7">The sequence shown here is derived from an EMBL/GenBank/DDBJ whole genome shotgun (WGS) entry which is preliminary data.</text>
</comment>
<keyword evidence="5 6" id="KW-0472">Membrane</keyword>
<evidence type="ECO:0000313" key="8">
    <source>
        <dbReference type="Proteomes" id="UP001369086"/>
    </source>
</evidence>
<dbReference type="PANTHER" id="PTHR23320:SF128">
    <property type="entry name" value="MEMBRANE-SPANNING 4-DOMAINS SUBFAMILY A MEMBER 4A"/>
    <property type="match status" value="1"/>
</dbReference>
<comment type="similarity">
    <text evidence="2">Belongs to the MS4A family.</text>
</comment>
<feature type="transmembrane region" description="Helical" evidence="6">
    <location>
        <begin position="100"/>
        <end position="121"/>
    </location>
</feature>
<name>A0ABR0YFX9_HUSHU</name>
<dbReference type="InterPro" id="IPR007237">
    <property type="entry name" value="CD20-like"/>
</dbReference>
<keyword evidence="3 6" id="KW-0812">Transmembrane</keyword>
<evidence type="ECO:0000256" key="6">
    <source>
        <dbReference type="SAM" id="Phobius"/>
    </source>
</evidence>
<feature type="transmembrane region" description="Helical" evidence="6">
    <location>
        <begin position="197"/>
        <end position="222"/>
    </location>
</feature>
<keyword evidence="8" id="KW-1185">Reference proteome</keyword>
<reference evidence="7 8" key="1">
    <citation type="submission" date="2021-05" db="EMBL/GenBank/DDBJ databases">
        <authorList>
            <person name="Zahm M."/>
            <person name="Klopp C."/>
            <person name="Cabau C."/>
            <person name="Kuhl H."/>
            <person name="Suciu R."/>
            <person name="Ciorpac M."/>
            <person name="Holostenco D."/>
            <person name="Gessner J."/>
            <person name="Wuertz S."/>
            <person name="Hohne C."/>
            <person name="Stock M."/>
            <person name="Gislard M."/>
            <person name="Lluch J."/>
            <person name="Milhes M."/>
            <person name="Lampietro C."/>
            <person name="Lopez Roques C."/>
            <person name="Donnadieu C."/>
            <person name="Du K."/>
            <person name="Schartl M."/>
            <person name="Guiguen Y."/>
        </authorList>
    </citation>
    <scope>NUCLEOTIDE SEQUENCE [LARGE SCALE GENOMIC DNA]</scope>
    <source>
        <strain evidence="7">Hh-F2</strain>
        <tissue evidence="7">Blood</tissue>
    </source>
</reference>